<dbReference type="AlphaFoldDB" id="A0A4C1UMB4"/>
<keyword evidence="2" id="KW-0548">Nucleotidyltransferase</keyword>
<organism evidence="2 3">
    <name type="scientific">Eumeta variegata</name>
    <name type="common">Bagworm moth</name>
    <name type="synonym">Eumeta japonica</name>
    <dbReference type="NCBI Taxonomy" id="151549"/>
    <lineage>
        <taxon>Eukaryota</taxon>
        <taxon>Metazoa</taxon>
        <taxon>Ecdysozoa</taxon>
        <taxon>Arthropoda</taxon>
        <taxon>Hexapoda</taxon>
        <taxon>Insecta</taxon>
        <taxon>Pterygota</taxon>
        <taxon>Neoptera</taxon>
        <taxon>Endopterygota</taxon>
        <taxon>Lepidoptera</taxon>
        <taxon>Glossata</taxon>
        <taxon>Ditrysia</taxon>
        <taxon>Tineoidea</taxon>
        <taxon>Psychidae</taxon>
        <taxon>Oiketicinae</taxon>
        <taxon>Eumeta</taxon>
    </lineage>
</organism>
<keyword evidence="3" id="KW-1185">Reference proteome</keyword>
<name>A0A4C1UMB4_EUMVA</name>
<dbReference type="Proteomes" id="UP000299102">
    <property type="component" value="Unassembled WGS sequence"/>
</dbReference>
<dbReference type="InterPro" id="IPR043502">
    <property type="entry name" value="DNA/RNA_pol_sf"/>
</dbReference>
<dbReference type="STRING" id="151549.A0A4C1UMB4"/>
<evidence type="ECO:0000259" key="1">
    <source>
        <dbReference type="PROSITE" id="PS50878"/>
    </source>
</evidence>
<dbReference type="SUPFAM" id="SSF56672">
    <property type="entry name" value="DNA/RNA polymerases"/>
    <property type="match status" value="1"/>
</dbReference>
<dbReference type="Pfam" id="PF00078">
    <property type="entry name" value="RVT_1"/>
    <property type="match status" value="1"/>
</dbReference>
<proteinExistence type="predicted"/>
<dbReference type="EMBL" id="BGZK01000192">
    <property type="protein sequence ID" value="GBP27320.1"/>
    <property type="molecule type" value="Genomic_DNA"/>
</dbReference>
<dbReference type="GO" id="GO:0003964">
    <property type="term" value="F:RNA-directed DNA polymerase activity"/>
    <property type="evidence" value="ECO:0007669"/>
    <property type="project" value="UniProtKB-KW"/>
</dbReference>
<sequence>MRGERSPNVRSERGVLIFSKFLRNPYRGIAEPLGFAKHTYSIATLEVPDRLILIIHSYINNREFTFRHENPYSSKRPIRARVPQGSTLSPLLYSAYTNDIPRPQTCIKLVLYADNTTLYLCSCSIEYIIPRLQRAIDELTQWYQLWSIEINPEKSAAIYFNHNMKKENSSRPDKHHHSPHVKCPHPMATQLQISNYHIELTSPLQRSYPTS</sequence>
<dbReference type="PANTHER" id="PTHR36688:SF1">
    <property type="entry name" value="ENDONUCLEASE_EXONUCLEASE_PHOSPHATASE DOMAIN-CONTAINING PROTEIN"/>
    <property type="match status" value="1"/>
</dbReference>
<evidence type="ECO:0000313" key="2">
    <source>
        <dbReference type="EMBL" id="GBP27320.1"/>
    </source>
</evidence>
<feature type="domain" description="Reverse transcriptase" evidence="1">
    <location>
        <begin position="1"/>
        <end position="198"/>
    </location>
</feature>
<dbReference type="PROSITE" id="PS50878">
    <property type="entry name" value="RT_POL"/>
    <property type="match status" value="1"/>
</dbReference>
<protein>
    <submittedName>
        <fullName evidence="2">RNA-directed DNA polymerase from mobile element jockey</fullName>
    </submittedName>
</protein>
<comment type="caution">
    <text evidence="2">The sequence shown here is derived from an EMBL/GenBank/DDBJ whole genome shotgun (WGS) entry which is preliminary data.</text>
</comment>
<dbReference type="InterPro" id="IPR000477">
    <property type="entry name" value="RT_dom"/>
</dbReference>
<dbReference type="InterPro" id="IPR052560">
    <property type="entry name" value="RdDP_mobile_element"/>
</dbReference>
<evidence type="ECO:0000313" key="3">
    <source>
        <dbReference type="Proteomes" id="UP000299102"/>
    </source>
</evidence>
<dbReference type="OrthoDB" id="6627393at2759"/>
<reference evidence="2 3" key="1">
    <citation type="journal article" date="2019" name="Commun. Biol.">
        <title>The bagworm genome reveals a unique fibroin gene that provides high tensile strength.</title>
        <authorList>
            <person name="Kono N."/>
            <person name="Nakamura H."/>
            <person name="Ohtoshi R."/>
            <person name="Tomita M."/>
            <person name="Numata K."/>
            <person name="Arakawa K."/>
        </authorList>
    </citation>
    <scope>NUCLEOTIDE SEQUENCE [LARGE SCALE GENOMIC DNA]</scope>
</reference>
<gene>
    <name evidence="2" type="primary">pol</name>
    <name evidence="2" type="ORF">EVAR_18793_1</name>
</gene>
<keyword evidence="2" id="KW-0695">RNA-directed DNA polymerase</keyword>
<keyword evidence="2" id="KW-0808">Transferase</keyword>
<accession>A0A4C1UMB4</accession>
<dbReference type="PANTHER" id="PTHR36688">
    <property type="entry name" value="ENDO/EXONUCLEASE/PHOSPHATASE DOMAIN-CONTAINING PROTEIN"/>
    <property type="match status" value="1"/>
</dbReference>